<comment type="caution">
    <text evidence="1">The sequence shown here is derived from an EMBL/GenBank/DDBJ whole genome shotgun (WGS) entry which is preliminary data.</text>
</comment>
<dbReference type="EMBL" id="LMBR01000221">
    <property type="protein sequence ID" value="KUL20596.1"/>
    <property type="molecule type" value="Genomic_DNA"/>
</dbReference>
<dbReference type="InterPro" id="IPR036388">
    <property type="entry name" value="WH-like_DNA-bd_sf"/>
</dbReference>
<proteinExistence type="predicted"/>
<evidence type="ECO:0000313" key="1">
    <source>
        <dbReference type="EMBL" id="KUL20596.1"/>
    </source>
</evidence>
<reference evidence="1 2" key="1">
    <citation type="submission" date="2015-10" db="EMBL/GenBank/DDBJ databases">
        <title>Draft Genome Sequence of Chlorobium limicola strain Frasassi Growing under Artificial Lighting in the Frasassi Cave System.</title>
        <authorList>
            <person name="Mansor M."/>
            <person name="Macalady J."/>
        </authorList>
    </citation>
    <scope>NUCLEOTIDE SEQUENCE [LARGE SCALE GENOMIC DNA]</scope>
    <source>
        <strain evidence="1 2">Frasassi</strain>
    </source>
</reference>
<dbReference type="InterPro" id="IPR010382">
    <property type="entry name" value="DUF977"/>
</dbReference>
<dbReference type="AlphaFoldDB" id="A0A101J5K2"/>
<name>A0A101J5K2_CHLLI</name>
<gene>
    <name evidence="1" type="ORF">ASB62_08685</name>
</gene>
<evidence type="ECO:0000313" key="2">
    <source>
        <dbReference type="Proteomes" id="UP000053937"/>
    </source>
</evidence>
<dbReference type="InterPro" id="IPR036390">
    <property type="entry name" value="WH_DNA-bd_sf"/>
</dbReference>
<keyword evidence="2" id="KW-1185">Reference proteome</keyword>
<protein>
    <recommendedName>
        <fullName evidence="3">Transcriptional regulator</fullName>
    </recommendedName>
</protein>
<dbReference type="Pfam" id="PF06163">
    <property type="entry name" value="DUF977"/>
    <property type="match status" value="1"/>
</dbReference>
<sequence>MPENFLQIVGFAREHGRITIGEAIRLTGSNRNTLKGLFRNLVERGHLIQHGSGRGVWYELA</sequence>
<organism evidence="1 2">
    <name type="scientific">Chlorobium limicola</name>
    <dbReference type="NCBI Taxonomy" id="1092"/>
    <lineage>
        <taxon>Bacteria</taxon>
        <taxon>Pseudomonadati</taxon>
        <taxon>Chlorobiota</taxon>
        <taxon>Chlorobiia</taxon>
        <taxon>Chlorobiales</taxon>
        <taxon>Chlorobiaceae</taxon>
        <taxon>Chlorobium/Pelodictyon group</taxon>
        <taxon>Chlorobium</taxon>
    </lineage>
</organism>
<dbReference type="SUPFAM" id="SSF46785">
    <property type="entry name" value="Winged helix' DNA-binding domain"/>
    <property type="match status" value="1"/>
</dbReference>
<accession>A0A101J5K2</accession>
<dbReference type="Proteomes" id="UP000053937">
    <property type="component" value="Unassembled WGS sequence"/>
</dbReference>
<dbReference type="Gene3D" id="1.10.10.10">
    <property type="entry name" value="Winged helix-like DNA-binding domain superfamily/Winged helix DNA-binding domain"/>
    <property type="match status" value="1"/>
</dbReference>
<evidence type="ECO:0008006" key="3">
    <source>
        <dbReference type="Google" id="ProtNLM"/>
    </source>
</evidence>